<dbReference type="InterPro" id="IPR003439">
    <property type="entry name" value="ABC_transporter-like_ATP-bd"/>
</dbReference>
<reference evidence="4 5" key="1">
    <citation type="journal article" date="2024" name="IMA Fungus">
        <title>IMA Genome - F19 : A genome assembly and annotation guide to empower mycologists, including annotated draft genome sequences of Ceratocystis pirilliformis, Diaporthe australafricana, Fusarium ophioides, Paecilomyces lecythidis, and Sporothrix stenoceras.</title>
        <authorList>
            <person name="Aylward J."/>
            <person name="Wilson A.M."/>
            <person name="Visagie C.M."/>
            <person name="Spraker J."/>
            <person name="Barnes I."/>
            <person name="Buitendag C."/>
            <person name="Ceriani C."/>
            <person name="Del Mar Angel L."/>
            <person name="du Plessis D."/>
            <person name="Fuchs T."/>
            <person name="Gasser K."/>
            <person name="Kramer D."/>
            <person name="Li W."/>
            <person name="Munsamy K."/>
            <person name="Piso A."/>
            <person name="Price J.L."/>
            <person name="Sonnekus B."/>
            <person name="Thomas C."/>
            <person name="van der Nest A."/>
            <person name="van Dijk A."/>
            <person name="van Heerden A."/>
            <person name="van Vuuren N."/>
            <person name="Yilmaz N."/>
            <person name="Duong T.A."/>
            <person name="van der Merwe N.A."/>
            <person name="Wingfield M.J."/>
            <person name="Wingfield B.D."/>
        </authorList>
    </citation>
    <scope>NUCLEOTIDE SEQUENCE [LARGE SCALE GENOMIC DNA]</scope>
    <source>
        <strain evidence="4 5">CMW 18167</strain>
    </source>
</reference>
<sequence length="405" mass="45785">MANTNTIEAAMSSASSTDIERQPYGIQKRLTVTFRDLSIRVTAPDAALGSTLLSAADPRRLLSLFQQGKQPKRLLVLGRPGSGCTSFLRVLSNDRAAFDEVLGETRYGSMDHKEAKAFRQQIMFNNEDDIHFPTLTVNRTIKFALGNKVPRERPSHLQKRNHFVRENRNDILQSLRIDHTQKTMVGNEYVRGVSGGERKRVSLAEFMAGGSPVQLWDQPTRGLDSKTAVELARLMRREADRKERTIVATMYQAGNGIYDEFDKVLVLAEGRVIYYGYRSTARKYFEDMGFVCPKGANVADFLTSVTVSTERVIRPGMEGKVPSTPVEFEKCYKESAIFSRMMDEIVPPEKLMYEVEDLKLAVANEKRKQHIPRTQSVYTAGLWDQIVACTIRLVTYPDEMPSLPN</sequence>
<keyword evidence="5" id="KW-1185">Reference proteome</keyword>
<dbReference type="PROSITE" id="PS00211">
    <property type="entry name" value="ABC_TRANSPORTER_1"/>
    <property type="match status" value="1"/>
</dbReference>
<comment type="subcellular location">
    <subcellularLocation>
        <location evidence="1">Membrane</location>
        <topology evidence="1">Multi-pass membrane protein</topology>
    </subcellularLocation>
</comment>
<keyword evidence="2" id="KW-0813">Transport</keyword>
<dbReference type="PANTHER" id="PTHR19241">
    <property type="entry name" value="ATP-BINDING CASSETTE TRANSPORTER"/>
    <property type="match status" value="1"/>
</dbReference>
<gene>
    <name evidence="4" type="ORF">Plec18167_003916</name>
</gene>
<dbReference type="SUPFAM" id="SSF52540">
    <property type="entry name" value="P-loop containing nucleoside triphosphate hydrolases"/>
    <property type="match status" value="1"/>
</dbReference>
<evidence type="ECO:0000259" key="3">
    <source>
        <dbReference type="PROSITE" id="PS50893"/>
    </source>
</evidence>
<name>A0ABR3XUR4_9EURO</name>
<proteinExistence type="predicted"/>
<dbReference type="PROSITE" id="PS50893">
    <property type="entry name" value="ABC_TRANSPORTER_2"/>
    <property type="match status" value="1"/>
</dbReference>
<feature type="domain" description="ABC transporter" evidence="3">
    <location>
        <begin position="32"/>
        <end position="294"/>
    </location>
</feature>
<organism evidence="4 5">
    <name type="scientific">Paecilomyces lecythidis</name>
    <dbReference type="NCBI Taxonomy" id="3004212"/>
    <lineage>
        <taxon>Eukaryota</taxon>
        <taxon>Fungi</taxon>
        <taxon>Dikarya</taxon>
        <taxon>Ascomycota</taxon>
        <taxon>Pezizomycotina</taxon>
        <taxon>Eurotiomycetes</taxon>
        <taxon>Eurotiomycetidae</taxon>
        <taxon>Eurotiales</taxon>
        <taxon>Thermoascaceae</taxon>
        <taxon>Paecilomyces</taxon>
    </lineage>
</organism>
<dbReference type="EMBL" id="JAVDPF010000010">
    <property type="protein sequence ID" value="KAL1879461.1"/>
    <property type="molecule type" value="Genomic_DNA"/>
</dbReference>
<dbReference type="InterPro" id="IPR027417">
    <property type="entry name" value="P-loop_NTPase"/>
</dbReference>
<evidence type="ECO:0000256" key="1">
    <source>
        <dbReference type="ARBA" id="ARBA00004141"/>
    </source>
</evidence>
<dbReference type="Proteomes" id="UP001583193">
    <property type="component" value="Unassembled WGS sequence"/>
</dbReference>
<dbReference type="Gene3D" id="3.40.50.300">
    <property type="entry name" value="P-loop containing nucleotide triphosphate hydrolases"/>
    <property type="match status" value="1"/>
</dbReference>
<evidence type="ECO:0000313" key="4">
    <source>
        <dbReference type="EMBL" id="KAL1879461.1"/>
    </source>
</evidence>
<comment type="caution">
    <text evidence="4">The sequence shown here is derived from an EMBL/GenBank/DDBJ whole genome shotgun (WGS) entry which is preliminary data.</text>
</comment>
<accession>A0ABR3XUR4</accession>
<dbReference type="Pfam" id="PF00005">
    <property type="entry name" value="ABC_tran"/>
    <property type="match status" value="1"/>
</dbReference>
<evidence type="ECO:0000313" key="5">
    <source>
        <dbReference type="Proteomes" id="UP001583193"/>
    </source>
</evidence>
<evidence type="ECO:0000256" key="2">
    <source>
        <dbReference type="ARBA" id="ARBA00022448"/>
    </source>
</evidence>
<protein>
    <recommendedName>
        <fullName evidence="3">ABC transporter domain-containing protein</fullName>
    </recommendedName>
</protein>
<dbReference type="InterPro" id="IPR017871">
    <property type="entry name" value="ABC_transporter-like_CS"/>
</dbReference>